<dbReference type="PANTHER" id="PTHR45825:SF11">
    <property type="entry name" value="ALPHA AMYLASE DOMAIN-CONTAINING PROTEIN"/>
    <property type="match status" value="1"/>
</dbReference>
<keyword evidence="6 7" id="KW-0320">Glycogen biosynthesis</keyword>
<dbReference type="Proteomes" id="UP000198548">
    <property type="component" value="Unassembled WGS sequence"/>
</dbReference>
<dbReference type="Gene3D" id="3.40.50.2000">
    <property type="entry name" value="Glycogen Phosphorylase B"/>
    <property type="match status" value="2"/>
</dbReference>
<dbReference type="NCBIfam" id="NF001898">
    <property type="entry name" value="PRK00654.1-1"/>
    <property type="match status" value="1"/>
</dbReference>
<comment type="similarity">
    <text evidence="3 7">Belongs to the glycosyltransferase 1 family. Bacterial/plant glycogen synthase subfamily.</text>
</comment>
<sequence length="483" mass="55612">MNKKMKLLFAASECAPFFKTGGLGDVMGALPKELAENGHDVRVVLPYFVQKLDEETKAQLEDVTDFTVEVGWRHQYCGIKKLEKDSVTYYFIDNLFYFDRSGLYDYGDDGERFAFFQQAAIEMLEKIDFIPDVFHVNDWQTAMIPVLLKDKYAWINALKDIKTVITIHNILYQGVYDQYILSDLYNIGYAAFHEEGLKYGDKVCWLKGALYYSDLVTTVSPTYAEEIKTPEFGYGLDNDLRKISHKLVGILNGIDYDTYDPETDETVPYNFSTEDLSGKAKNKQALQEKVGLPEDDDIALIGVVTRLDEQKGVQLIVDAMEELLTYRNVQFVLLGTGKPYFEDAFRYFTDKYPDTCQAIIHFDSKLAQWIYAGVDFFLMPSEFEPCGLSQLNSLRYGTLPIVHEVGGLVDTIDPYNPVTDEGNGFSFYDFNTQTMLDTIDRALTLYYDKPESFKKLQIRAMKQDNSWEKSAQEYIEKYKYLVY</sequence>
<evidence type="ECO:0000256" key="7">
    <source>
        <dbReference type="HAMAP-Rule" id="MF_00484"/>
    </source>
</evidence>
<keyword evidence="5 7" id="KW-0808">Transferase</keyword>
<evidence type="ECO:0000313" key="12">
    <source>
        <dbReference type="Proteomes" id="UP000198548"/>
    </source>
</evidence>
<evidence type="ECO:0000256" key="2">
    <source>
        <dbReference type="ARBA" id="ARBA00002764"/>
    </source>
</evidence>
<evidence type="ECO:0000259" key="8">
    <source>
        <dbReference type="Pfam" id="PF00534"/>
    </source>
</evidence>
<feature type="domain" description="Starch synthase catalytic" evidence="9">
    <location>
        <begin position="6"/>
        <end position="242"/>
    </location>
</feature>
<protein>
    <recommendedName>
        <fullName evidence="7">Glycogen synthase</fullName>
        <ecNumber evidence="7">2.4.1.21</ecNumber>
    </recommendedName>
    <alternativeName>
        <fullName evidence="7">Starch [bacterial glycogen] synthase</fullName>
    </alternativeName>
</protein>
<dbReference type="InterPro" id="IPR013534">
    <property type="entry name" value="Starch_synth_cat_dom"/>
</dbReference>
<feature type="binding site" evidence="7">
    <location>
        <position position="19"/>
    </location>
    <ligand>
        <name>ADP-alpha-D-glucose</name>
        <dbReference type="ChEBI" id="CHEBI:57498"/>
    </ligand>
</feature>
<reference evidence="10 13" key="2">
    <citation type="submission" date="2019-07" db="EMBL/GenBank/DDBJ databases">
        <title>Whole genome shotgun sequence of Alkalibacterium putridalgicola NBRC 103243.</title>
        <authorList>
            <person name="Hosoyama A."/>
            <person name="Uohara A."/>
            <person name="Ohji S."/>
            <person name="Ichikawa N."/>
        </authorList>
    </citation>
    <scope>NUCLEOTIDE SEQUENCE [LARGE SCALE GENOMIC DNA]</scope>
    <source>
        <strain evidence="10 13">NBRC 103243</strain>
    </source>
</reference>
<dbReference type="EMBL" id="FOBL01000006">
    <property type="protein sequence ID" value="SEL65098.1"/>
    <property type="molecule type" value="Genomic_DNA"/>
</dbReference>
<dbReference type="GO" id="GO:0004373">
    <property type="term" value="F:alpha-1,4-glucan glucosyltransferase (UDP-glucose donor) activity"/>
    <property type="evidence" value="ECO:0007669"/>
    <property type="project" value="InterPro"/>
</dbReference>
<dbReference type="GO" id="GO:0005978">
    <property type="term" value="P:glycogen biosynthetic process"/>
    <property type="evidence" value="ECO:0007669"/>
    <property type="project" value="UniProtKB-UniRule"/>
</dbReference>
<comment type="pathway">
    <text evidence="7">Glycan biosynthesis; glycogen biosynthesis.</text>
</comment>
<keyword evidence="4 7" id="KW-0328">Glycosyltransferase</keyword>
<dbReference type="EMBL" id="BJUX01000002">
    <property type="protein sequence ID" value="GEK88326.1"/>
    <property type="molecule type" value="Genomic_DNA"/>
</dbReference>
<reference evidence="11 12" key="1">
    <citation type="submission" date="2016-10" db="EMBL/GenBank/DDBJ databases">
        <authorList>
            <person name="de Groot N.N."/>
        </authorList>
    </citation>
    <scope>NUCLEOTIDE SEQUENCE [LARGE SCALE GENOMIC DNA]</scope>
    <source>
        <strain evidence="11 12">DSM 19182</strain>
    </source>
</reference>
<dbReference type="NCBIfam" id="TIGR02095">
    <property type="entry name" value="glgA"/>
    <property type="match status" value="1"/>
</dbReference>
<comment type="catalytic activity">
    <reaction evidence="1 7">
        <text>[(1-&gt;4)-alpha-D-glucosyl](n) + ADP-alpha-D-glucose = [(1-&gt;4)-alpha-D-glucosyl](n+1) + ADP + H(+)</text>
        <dbReference type="Rhea" id="RHEA:18189"/>
        <dbReference type="Rhea" id="RHEA-COMP:9584"/>
        <dbReference type="Rhea" id="RHEA-COMP:9587"/>
        <dbReference type="ChEBI" id="CHEBI:15378"/>
        <dbReference type="ChEBI" id="CHEBI:15444"/>
        <dbReference type="ChEBI" id="CHEBI:57498"/>
        <dbReference type="ChEBI" id="CHEBI:456216"/>
        <dbReference type="EC" id="2.4.1.21"/>
    </reaction>
</comment>
<dbReference type="CDD" id="cd03791">
    <property type="entry name" value="GT5_Glycogen_synthase_DULL1-like"/>
    <property type="match status" value="1"/>
</dbReference>
<comment type="function">
    <text evidence="2 7">Synthesizes alpha-1,4-glucan chains using ADP-glucose.</text>
</comment>
<dbReference type="GO" id="GO:0009011">
    <property type="term" value="F:alpha-1,4-glucan glucosyltransferase (ADP-glucose donor) activity"/>
    <property type="evidence" value="ECO:0007669"/>
    <property type="project" value="UniProtKB-UniRule"/>
</dbReference>
<evidence type="ECO:0000313" key="10">
    <source>
        <dbReference type="EMBL" id="GEK88326.1"/>
    </source>
</evidence>
<dbReference type="STRING" id="426703.SAMN04488100_10637"/>
<evidence type="ECO:0000256" key="6">
    <source>
        <dbReference type="ARBA" id="ARBA00023056"/>
    </source>
</evidence>
<dbReference type="UniPathway" id="UPA00164"/>
<dbReference type="PANTHER" id="PTHR45825">
    <property type="entry name" value="GRANULE-BOUND STARCH SYNTHASE 1, CHLOROPLASTIC/AMYLOPLASTIC"/>
    <property type="match status" value="1"/>
</dbReference>
<accession>A0A1H7RYC7</accession>
<evidence type="ECO:0000256" key="4">
    <source>
        <dbReference type="ARBA" id="ARBA00022676"/>
    </source>
</evidence>
<evidence type="ECO:0000259" key="9">
    <source>
        <dbReference type="Pfam" id="PF08323"/>
    </source>
</evidence>
<evidence type="ECO:0000256" key="3">
    <source>
        <dbReference type="ARBA" id="ARBA00010281"/>
    </source>
</evidence>
<dbReference type="EC" id="2.4.1.21" evidence="7"/>
<evidence type="ECO:0000256" key="5">
    <source>
        <dbReference type="ARBA" id="ARBA00022679"/>
    </source>
</evidence>
<dbReference type="InterPro" id="IPR001296">
    <property type="entry name" value="Glyco_trans_1"/>
</dbReference>
<proteinExistence type="inferred from homology"/>
<dbReference type="Proteomes" id="UP000321425">
    <property type="component" value="Unassembled WGS sequence"/>
</dbReference>
<dbReference type="Pfam" id="PF00534">
    <property type="entry name" value="Glycos_transf_1"/>
    <property type="match status" value="1"/>
</dbReference>
<gene>
    <name evidence="7 10" type="primary">glgA</name>
    <name evidence="10" type="ORF">APU01nite_03650</name>
    <name evidence="11" type="ORF">SAMN04488100_10637</name>
</gene>
<keyword evidence="13" id="KW-1185">Reference proteome</keyword>
<dbReference type="HAMAP" id="MF_00484">
    <property type="entry name" value="Glycogen_synth"/>
    <property type="match status" value="1"/>
</dbReference>
<dbReference type="Pfam" id="PF08323">
    <property type="entry name" value="Glyco_transf_5"/>
    <property type="match status" value="1"/>
</dbReference>
<feature type="domain" description="Glycosyl transferase family 1" evidence="8">
    <location>
        <begin position="287"/>
        <end position="454"/>
    </location>
</feature>
<evidence type="ECO:0000313" key="11">
    <source>
        <dbReference type="EMBL" id="SEL65098.1"/>
    </source>
</evidence>
<organism evidence="11 12">
    <name type="scientific">Alkalibacterium putridalgicola</name>
    <dbReference type="NCBI Taxonomy" id="426703"/>
    <lineage>
        <taxon>Bacteria</taxon>
        <taxon>Bacillati</taxon>
        <taxon>Bacillota</taxon>
        <taxon>Bacilli</taxon>
        <taxon>Lactobacillales</taxon>
        <taxon>Carnobacteriaceae</taxon>
        <taxon>Alkalibacterium</taxon>
    </lineage>
</organism>
<dbReference type="SUPFAM" id="SSF53756">
    <property type="entry name" value="UDP-Glycosyltransferase/glycogen phosphorylase"/>
    <property type="match status" value="1"/>
</dbReference>
<dbReference type="InterPro" id="IPR011835">
    <property type="entry name" value="GS/SS"/>
</dbReference>
<evidence type="ECO:0000256" key="1">
    <source>
        <dbReference type="ARBA" id="ARBA00001478"/>
    </source>
</evidence>
<dbReference type="AlphaFoldDB" id="A0A1H7RYC7"/>
<evidence type="ECO:0000313" key="13">
    <source>
        <dbReference type="Proteomes" id="UP000321425"/>
    </source>
</evidence>
<name>A0A1H7RYC7_9LACT</name>